<feature type="domain" description="RagB/SusD" evidence="6">
    <location>
        <begin position="303"/>
        <end position="561"/>
    </location>
</feature>
<reference evidence="9" key="1">
    <citation type="submission" date="2017-01" db="EMBL/GenBank/DDBJ databases">
        <authorList>
            <person name="Varghese N."/>
            <person name="Submissions S."/>
        </authorList>
    </citation>
    <scope>NUCLEOTIDE SEQUENCE [LARGE SCALE GENOMIC DNA]</scope>
    <source>
        <strain evidence="9">DSM 15366</strain>
    </source>
</reference>
<dbReference type="GO" id="GO:0009279">
    <property type="term" value="C:cell outer membrane"/>
    <property type="evidence" value="ECO:0007669"/>
    <property type="project" value="UniProtKB-SubCell"/>
</dbReference>
<dbReference type="Gene3D" id="1.25.40.390">
    <property type="match status" value="1"/>
</dbReference>
<keyword evidence="9" id="KW-1185">Reference proteome</keyword>
<dbReference type="PROSITE" id="PS51257">
    <property type="entry name" value="PROKAR_LIPOPROTEIN"/>
    <property type="match status" value="1"/>
</dbReference>
<sequence length="561" mass="63190">MKRNIKYSKNFYWAVIFIVTLVFSSCTQELDLAPRTSLSEVSFWNTPNDFKLATNRYYNTLLPQHGSGGEDNNSDITYGNGQNDVSAGNLLTSANDGNWDNSYQELRQINTMLQKATEYSGDHTEIAVSVAEGKFFRAYTYYNLVTRFGDVPYFDKPLKGEKDENLFTPRTSRETVINNIITDLDEAVKDLPLQSELEGTDVGRITKGAAWALKARVTLFEATWSKYHETESNVNDLLNQSITAAQAVIESGEYELFTYAPAPEDSYLNSYLITGNDSKEQILARRYFPDVRTHTLGNWVCCNGTNDYTKKLVDMYTATDGLPISISPLFKGYGTILSEYENRDLRMTNTIAIPGGFHISRENREGLDAVYPSLTTDEETGYKSRKLVAIDEDGISNRAWEFKHVIKYSEVLLILAEALYERDGAISDTDLNATVNLLRARGGVAALTNELVTTNDLNMLEQLRNERTIELASDGYRLLDLRRWGTAEIELNKDIKGVNIGNGSWDVEYPGVSTMFPTDVNGFRIVEDAATRQFGEKNYLFPIPTQQIQLSNGTLEQNPGW</sequence>
<keyword evidence="4" id="KW-0472">Membrane</keyword>
<evidence type="ECO:0000259" key="6">
    <source>
        <dbReference type="Pfam" id="PF07980"/>
    </source>
</evidence>
<dbReference type="EMBL" id="FTMA01000005">
    <property type="protein sequence ID" value="SIQ98456.1"/>
    <property type="molecule type" value="Genomic_DNA"/>
</dbReference>
<protein>
    <submittedName>
        <fullName evidence="8">Starch-binding associating with outer membrane</fullName>
    </submittedName>
</protein>
<gene>
    <name evidence="8" type="ORF">SAMN05421797_10523</name>
</gene>
<dbReference type="RefSeq" id="WP_076548925.1">
    <property type="nucleotide sequence ID" value="NZ_FTMA01000005.1"/>
</dbReference>
<evidence type="ECO:0000313" key="8">
    <source>
        <dbReference type="EMBL" id="SIQ98456.1"/>
    </source>
</evidence>
<dbReference type="InterPro" id="IPR011990">
    <property type="entry name" value="TPR-like_helical_dom_sf"/>
</dbReference>
<feature type="domain" description="SusD-like N-terminal" evidence="7">
    <location>
        <begin position="94"/>
        <end position="219"/>
    </location>
</feature>
<proteinExistence type="inferred from homology"/>
<dbReference type="OrthoDB" id="5694214at2"/>
<evidence type="ECO:0000313" key="9">
    <source>
        <dbReference type="Proteomes" id="UP000186953"/>
    </source>
</evidence>
<evidence type="ECO:0000256" key="5">
    <source>
        <dbReference type="ARBA" id="ARBA00023237"/>
    </source>
</evidence>
<evidence type="ECO:0000259" key="7">
    <source>
        <dbReference type="Pfam" id="PF14322"/>
    </source>
</evidence>
<comment type="subcellular location">
    <subcellularLocation>
        <location evidence="1">Cell outer membrane</location>
    </subcellularLocation>
</comment>
<dbReference type="InterPro" id="IPR012944">
    <property type="entry name" value="SusD_RagB_dom"/>
</dbReference>
<accession>A0A1N6X814</accession>
<evidence type="ECO:0000256" key="4">
    <source>
        <dbReference type="ARBA" id="ARBA00023136"/>
    </source>
</evidence>
<evidence type="ECO:0000256" key="2">
    <source>
        <dbReference type="ARBA" id="ARBA00006275"/>
    </source>
</evidence>
<evidence type="ECO:0000256" key="3">
    <source>
        <dbReference type="ARBA" id="ARBA00022729"/>
    </source>
</evidence>
<evidence type="ECO:0000256" key="1">
    <source>
        <dbReference type="ARBA" id="ARBA00004442"/>
    </source>
</evidence>
<dbReference type="SUPFAM" id="SSF48452">
    <property type="entry name" value="TPR-like"/>
    <property type="match status" value="1"/>
</dbReference>
<dbReference type="Pfam" id="PF07980">
    <property type="entry name" value="SusD_RagB"/>
    <property type="match status" value="1"/>
</dbReference>
<keyword evidence="5" id="KW-0998">Cell outer membrane</keyword>
<dbReference type="AlphaFoldDB" id="A0A1N6X814"/>
<dbReference type="Pfam" id="PF14322">
    <property type="entry name" value="SusD-like_3"/>
    <property type="match status" value="1"/>
</dbReference>
<dbReference type="Proteomes" id="UP000186953">
    <property type="component" value="Unassembled WGS sequence"/>
</dbReference>
<name>A0A1N6X814_9FLAO</name>
<comment type="similarity">
    <text evidence="2">Belongs to the SusD family.</text>
</comment>
<keyword evidence="3" id="KW-0732">Signal</keyword>
<dbReference type="STRING" id="228959.SAMN05421797_10523"/>
<organism evidence="8 9">
    <name type="scientific">Maribacter ulvicola</name>
    <dbReference type="NCBI Taxonomy" id="228959"/>
    <lineage>
        <taxon>Bacteria</taxon>
        <taxon>Pseudomonadati</taxon>
        <taxon>Bacteroidota</taxon>
        <taxon>Flavobacteriia</taxon>
        <taxon>Flavobacteriales</taxon>
        <taxon>Flavobacteriaceae</taxon>
        <taxon>Maribacter</taxon>
    </lineage>
</organism>
<dbReference type="InterPro" id="IPR033985">
    <property type="entry name" value="SusD-like_N"/>
</dbReference>